<dbReference type="RefSeq" id="WP_036239559.1">
    <property type="nucleotide sequence ID" value="NZ_WSES01000003.1"/>
</dbReference>
<organism evidence="4 5">
    <name type="scientific">Massilia cellulosiltytica</name>
    <dbReference type="NCBI Taxonomy" id="2683234"/>
    <lineage>
        <taxon>Bacteria</taxon>
        <taxon>Pseudomonadati</taxon>
        <taxon>Pseudomonadota</taxon>
        <taxon>Betaproteobacteria</taxon>
        <taxon>Burkholderiales</taxon>
        <taxon>Oxalobacteraceae</taxon>
        <taxon>Telluria group</taxon>
        <taxon>Massilia</taxon>
    </lineage>
</organism>
<keyword evidence="5" id="KW-1185">Reference proteome</keyword>
<evidence type="ECO:0000256" key="2">
    <source>
        <dbReference type="ARBA" id="ARBA00022823"/>
    </source>
</evidence>
<keyword evidence="2" id="KW-0450">Lipoyl</keyword>
<accession>A0A7X3K7H6</accession>
<evidence type="ECO:0000313" key="4">
    <source>
        <dbReference type="EMBL" id="MVW60858.1"/>
    </source>
</evidence>
<sequence>MIDVKLDGGVWDDVEEGTEALLQDWQVEVGQQVTAGQTLVVAELVKTTHEVTAPAAGRLAAIEVAAGDTFGRHTVLARIEG</sequence>
<evidence type="ECO:0000313" key="5">
    <source>
        <dbReference type="Proteomes" id="UP000443353"/>
    </source>
</evidence>
<dbReference type="Proteomes" id="UP000443353">
    <property type="component" value="Unassembled WGS sequence"/>
</dbReference>
<evidence type="ECO:0000259" key="3">
    <source>
        <dbReference type="PROSITE" id="PS50968"/>
    </source>
</evidence>
<dbReference type="PROSITE" id="PS00189">
    <property type="entry name" value="LIPOYL"/>
    <property type="match status" value="1"/>
</dbReference>
<dbReference type="InterPro" id="IPR003016">
    <property type="entry name" value="2-oxoA_DH_lipoyl-BS"/>
</dbReference>
<name>A0A7X3K7H6_9BURK</name>
<reference evidence="4 5" key="1">
    <citation type="submission" date="2019-12" db="EMBL/GenBank/DDBJ databases">
        <authorList>
            <person name="Li C."/>
            <person name="Zhao J."/>
        </authorList>
    </citation>
    <scope>NUCLEOTIDE SEQUENCE [LARGE SCALE GENOMIC DNA]</scope>
    <source>
        <strain evidence="4 5">NEAU-DD11</strain>
    </source>
</reference>
<dbReference type="Gene3D" id="2.40.50.100">
    <property type="match status" value="1"/>
</dbReference>
<dbReference type="EMBL" id="WSES01000003">
    <property type="protein sequence ID" value="MVW60858.1"/>
    <property type="molecule type" value="Genomic_DNA"/>
</dbReference>
<dbReference type="InterPro" id="IPR011053">
    <property type="entry name" value="Single_hybrid_motif"/>
</dbReference>
<gene>
    <name evidence="4" type="ORF">GPY61_13045</name>
</gene>
<dbReference type="SUPFAM" id="SSF51230">
    <property type="entry name" value="Single hybrid motif"/>
    <property type="match status" value="1"/>
</dbReference>
<dbReference type="PROSITE" id="PS50968">
    <property type="entry name" value="BIOTINYL_LIPOYL"/>
    <property type="match status" value="1"/>
</dbReference>
<comment type="caution">
    <text evidence="4">The sequence shown here is derived from an EMBL/GenBank/DDBJ whole genome shotgun (WGS) entry which is preliminary data.</text>
</comment>
<dbReference type="CDD" id="cd06850">
    <property type="entry name" value="biotinyl_domain"/>
    <property type="match status" value="1"/>
</dbReference>
<evidence type="ECO:0000256" key="1">
    <source>
        <dbReference type="ARBA" id="ARBA00001938"/>
    </source>
</evidence>
<feature type="domain" description="Lipoyl-binding" evidence="3">
    <location>
        <begin position="1"/>
        <end position="80"/>
    </location>
</feature>
<protein>
    <submittedName>
        <fullName evidence="4">Biotin attachment protein</fullName>
    </submittedName>
</protein>
<proteinExistence type="predicted"/>
<dbReference type="InterPro" id="IPR000089">
    <property type="entry name" value="Biotin_lipoyl"/>
</dbReference>
<dbReference type="AlphaFoldDB" id="A0A7X3K7H6"/>
<dbReference type="Pfam" id="PF00364">
    <property type="entry name" value="Biotin_lipoyl"/>
    <property type="match status" value="1"/>
</dbReference>
<comment type="cofactor">
    <cofactor evidence="1">
        <name>(R)-lipoate</name>
        <dbReference type="ChEBI" id="CHEBI:83088"/>
    </cofactor>
</comment>